<feature type="repeat" description="TPR" evidence="1">
    <location>
        <begin position="112"/>
        <end position="145"/>
    </location>
</feature>
<dbReference type="AlphaFoldDB" id="G6XGG3"/>
<gene>
    <name evidence="2" type="ORF">GMO_05780</name>
</gene>
<evidence type="ECO:0000256" key="1">
    <source>
        <dbReference type="PROSITE-ProRule" id="PRU00339"/>
    </source>
</evidence>
<dbReference type="PANTHER" id="PTHR44809:SF1">
    <property type="entry name" value="PROTEIN O-MANNOSYL-TRANSFERASE TMTC1"/>
    <property type="match status" value="1"/>
</dbReference>
<dbReference type="Pfam" id="PF13432">
    <property type="entry name" value="TPR_16"/>
    <property type="match status" value="2"/>
</dbReference>
<dbReference type="SUPFAM" id="SSF48452">
    <property type="entry name" value="TPR-like"/>
    <property type="match status" value="1"/>
</dbReference>
<evidence type="ECO:0000313" key="2">
    <source>
        <dbReference type="EMBL" id="EHH69271.1"/>
    </source>
</evidence>
<accession>G6XGG3</accession>
<keyword evidence="1" id="KW-0802">TPR repeat</keyword>
<dbReference type="Pfam" id="PF14559">
    <property type="entry name" value="TPR_19"/>
    <property type="match status" value="1"/>
</dbReference>
<keyword evidence="3" id="KW-1185">Reference proteome</keyword>
<proteinExistence type="predicted"/>
<dbReference type="STRING" id="1088869.GMO_05780"/>
<protein>
    <submittedName>
        <fullName evidence="2">Uncharacterized protein</fullName>
    </submittedName>
</protein>
<dbReference type="OrthoDB" id="9778733at2"/>
<comment type="caution">
    <text evidence="2">The sequence shown here is derived from an EMBL/GenBank/DDBJ whole genome shotgun (WGS) entry which is preliminary data.</text>
</comment>
<name>G6XGG3_9PROT</name>
<dbReference type="Proteomes" id="UP000004949">
    <property type="component" value="Unassembled WGS sequence"/>
</dbReference>
<dbReference type="Gene3D" id="3.40.50.2000">
    <property type="entry name" value="Glycogen Phosphorylase B"/>
    <property type="match status" value="1"/>
</dbReference>
<dbReference type="Gene3D" id="1.25.40.10">
    <property type="entry name" value="Tetratricopeptide repeat domain"/>
    <property type="match status" value="1"/>
</dbReference>
<dbReference type="eggNOG" id="COG0457">
    <property type="taxonomic scope" value="Bacteria"/>
</dbReference>
<organism evidence="2 3">
    <name type="scientific">Gluconobacter morbifer G707</name>
    <dbReference type="NCBI Taxonomy" id="1088869"/>
    <lineage>
        <taxon>Bacteria</taxon>
        <taxon>Pseudomonadati</taxon>
        <taxon>Pseudomonadota</taxon>
        <taxon>Alphaproteobacteria</taxon>
        <taxon>Acetobacterales</taxon>
        <taxon>Acetobacteraceae</taxon>
        <taxon>Gluconobacter</taxon>
    </lineage>
</organism>
<dbReference type="InterPro" id="IPR052943">
    <property type="entry name" value="TMTC_O-mannosyl-trnsfr"/>
</dbReference>
<dbReference type="PROSITE" id="PS50005">
    <property type="entry name" value="TPR"/>
    <property type="match status" value="2"/>
</dbReference>
<dbReference type="eggNOG" id="COG0859">
    <property type="taxonomic scope" value="Bacteria"/>
</dbReference>
<dbReference type="InterPro" id="IPR011990">
    <property type="entry name" value="TPR-like_helical_dom_sf"/>
</dbReference>
<evidence type="ECO:0000313" key="3">
    <source>
        <dbReference type="Proteomes" id="UP000004949"/>
    </source>
</evidence>
<dbReference type="SMART" id="SM00028">
    <property type="entry name" value="TPR"/>
    <property type="match status" value="5"/>
</dbReference>
<dbReference type="SUPFAM" id="SSF53756">
    <property type="entry name" value="UDP-Glycosyltransferase/glycogen phosphorylase"/>
    <property type="match status" value="1"/>
</dbReference>
<dbReference type="RefSeq" id="WP_008850728.1">
    <property type="nucleotide sequence ID" value="NZ_AGQV01000001.1"/>
</dbReference>
<dbReference type="EMBL" id="AGQV01000001">
    <property type="protein sequence ID" value="EHH69271.1"/>
    <property type="molecule type" value="Genomic_DNA"/>
</dbReference>
<dbReference type="InterPro" id="IPR019734">
    <property type="entry name" value="TPR_rpt"/>
</dbReference>
<sequence>MKPSDPSDLIRQAFAFFAAGASDRAEGLFRGILKDHPGQPDAMHGMACLARARGQNATAIALTGRALQDRTLSADRSGPMHVTLGLALVAEKHVEAGRAALSVAVALQPDSPQALAALGEVLWLLGRREEARQTLEKAVALSPADVSLQTRLGELYLEDGLSAAALSHFRAVATRRPHDGAALANLGAVLFELNELTEARLILQRACRSGAVTPETLNSLGLVDMAMGHLGAARSALEQALARRPDDGRLAGSLGTLLMDMGEEDRAEQVFAAIMSRENGIEAIRARFNRATVLLGQGRFAEGWKDFESRRVLLGHRDVAPLWDGSCGSGPVAVTAEQGLGDMLQFLRFLPEAARRRPLRLRFAAASLTTFMPELTKDRLLPSKGPVDAEISLLSLPFVLGMTEAPSTLPYLTVPVCPEPDLVGLAWAGNPSYRFDRRRSLRPEWLAPLLETKGVRFLSLQREHALTGMEKAPLDTLDDLARAVARCSLVLSVDTLAAHMAGAIGRPLWLLNRPGGDWRWKDVPWYENVRQFRPERDGPPEKTWPVTLDRVAAELRQWVQSRVEGA</sequence>
<dbReference type="PANTHER" id="PTHR44809">
    <property type="match status" value="1"/>
</dbReference>
<dbReference type="PATRIC" id="fig|1088869.3.peg.588"/>
<reference evidence="2 3" key="1">
    <citation type="submission" date="2011-10" db="EMBL/GenBank/DDBJ databases">
        <title>Genome sequence of Gluconobacter morbifer G707, isolated from Drosophila gut.</title>
        <authorList>
            <person name="Lee W.-J."/>
            <person name="Kim E.-K."/>
        </authorList>
    </citation>
    <scope>NUCLEOTIDE SEQUENCE [LARGE SCALE GENOMIC DNA]</scope>
    <source>
        <strain evidence="2 3">G707</strain>
    </source>
</reference>
<feature type="repeat" description="TPR" evidence="1">
    <location>
        <begin position="214"/>
        <end position="247"/>
    </location>
</feature>